<dbReference type="InterPro" id="IPR051592">
    <property type="entry name" value="HERV-K_Pro_peptidase_A2"/>
</dbReference>
<dbReference type="InterPro" id="IPR033704">
    <property type="entry name" value="dUTPase_trimeric"/>
</dbReference>
<keyword evidence="1" id="KW-0645">Protease</keyword>
<dbReference type="InterPro" id="IPR001969">
    <property type="entry name" value="Aspartic_peptidase_AS"/>
</dbReference>
<evidence type="ECO:0000313" key="5">
    <source>
        <dbReference type="EMBL" id="NXK29693.1"/>
    </source>
</evidence>
<dbReference type="InterPro" id="IPR001995">
    <property type="entry name" value="Peptidase_A2_cat"/>
</dbReference>
<name>A0A7L0IE62_AREIN</name>
<feature type="domain" description="Peptidase A2" evidence="4">
    <location>
        <begin position="142"/>
        <end position="155"/>
    </location>
</feature>
<evidence type="ECO:0000256" key="3">
    <source>
        <dbReference type="ARBA" id="ARBA00022801"/>
    </source>
</evidence>
<feature type="non-terminal residue" evidence="5">
    <location>
        <position position="155"/>
    </location>
</feature>
<dbReference type="Proteomes" id="UP000541811">
    <property type="component" value="Unassembled WGS sequence"/>
</dbReference>
<dbReference type="GO" id="GO:0004190">
    <property type="term" value="F:aspartic-type endopeptidase activity"/>
    <property type="evidence" value="ECO:0007669"/>
    <property type="project" value="UniProtKB-KW"/>
</dbReference>
<dbReference type="InterPro" id="IPR021109">
    <property type="entry name" value="Peptidase_aspartic_dom_sf"/>
</dbReference>
<dbReference type="InterPro" id="IPR029054">
    <property type="entry name" value="dUTPase-like"/>
</dbReference>
<dbReference type="Gene3D" id="2.70.40.10">
    <property type="match status" value="1"/>
</dbReference>
<evidence type="ECO:0000256" key="1">
    <source>
        <dbReference type="ARBA" id="ARBA00022670"/>
    </source>
</evidence>
<evidence type="ECO:0000313" key="6">
    <source>
        <dbReference type="Proteomes" id="UP000541811"/>
    </source>
</evidence>
<evidence type="ECO:0000256" key="2">
    <source>
        <dbReference type="ARBA" id="ARBA00022750"/>
    </source>
</evidence>
<dbReference type="Gene3D" id="2.40.70.10">
    <property type="entry name" value="Acid Proteases"/>
    <property type="match status" value="1"/>
</dbReference>
<keyword evidence="3" id="KW-0378">Hydrolase</keyword>
<dbReference type="EMBL" id="VXAK01044938">
    <property type="protein sequence ID" value="NXK29693.1"/>
    <property type="molecule type" value="Genomic_DNA"/>
</dbReference>
<comment type="caution">
    <text evidence="5">The sequence shown here is derived from an EMBL/GenBank/DDBJ whole genome shotgun (WGS) entry which is preliminary data.</text>
</comment>
<dbReference type="PROSITE" id="PS50175">
    <property type="entry name" value="ASP_PROT_RETROV"/>
    <property type="match status" value="1"/>
</dbReference>
<keyword evidence="2" id="KW-0064">Aspartyl protease</keyword>
<dbReference type="SUPFAM" id="SSF51283">
    <property type="entry name" value="dUTPase-like"/>
    <property type="match status" value="1"/>
</dbReference>
<dbReference type="InterPro" id="IPR036157">
    <property type="entry name" value="dUTPase-like_sf"/>
</dbReference>
<dbReference type="AlphaFoldDB" id="A0A7L0IE62"/>
<accession>A0A7L0IE62</accession>
<organism evidence="5 6">
    <name type="scientific">Arenaria interpres</name>
    <name type="common">Ruddy turnstone</name>
    <name type="synonym">Tringa interpres</name>
    <dbReference type="NCBI Taxonomy" id="54971"/>
    <lineage>
        <taxon>Eukaryota</taxon>
        <taxon>Metazoa</taxon>
        <taxon>Chordata</taxon>
        <taxon>Craniata</taxon>
        <taxon>Vertebrata</taxon>
        <taxon>Euteleostomi</taxon>
        <taxon>Archelosauria</taxon>
        <taxon>Archosauria</taxon>
        <taxon>Dinosauria</taxon>
        <taxon>Saurischia</taxon>
        <taxon>Theropoda</taxon>
        <taxon>Coelurosauria</taxon>
        <taxon>Aves</taxon>
        <taxon>Neognathae</taxon>
        <taxon>Neoaves</taxon>
        <taxon>Charadriiformes</taxon>
        <taxon>Scolopacidae</taxon>
        <taxon>Arenaria</taxon>
    </lineage>
</organism>
<evidence type="ECO:0000259" key="4">
    <source>
        <dbReference type="PROSITE" id="PS50175"/>
    </source>
</evidence>
<gene>
    <name evidence="5" type="primary">Ervk9_5</name>
    <name evidence="5" type="ORF">AREINT_R07100</name>
</gene>
<dbReference type="CDD" id="cd07557">
    <property type="entry name" value="trimeric_dUTPase"/>
    <property type="match status" value="1"/>
</dbReference>
<dbReference type="GO" id="GO:0006508">
    <property type="term" value="P:proteolysis"/>
    <property type="evidence" value="ECO:0007669"/>
    <property type="project" value="UniProtKB-KW"/>
</dbReference>
<dbReference type="PANTHER" id="PTHR19422">
    <property type="entry name" value="GAG RETROVIRAL POLYPROTEIN"/>
    <property type="match status" value="1"/>
</dbReference>
<sequence length="155" mass="16228">GSAGMNMATAVDFTLPDTSVHCIPSVLQGPLGHNLCAFLLGRSSTSRKGIFVLPGVIDADYTGTIGIMVQTCSPPVNIPKGSKIAQLIPFEAKVPNSDLRIRGNQGWGSTGIPQINFAINILKNKPEVKVTLQGPGDETMSLSVLIDTGADVTII</sequence>
<dbReference type="PROSITE" id="PS00141">
    <property type="entry name" value="ASP_PROTEASE"/>
    <property type="match status" value="1"/>
</dbReference>
<protein>
    <submittedName>
        <fullName evidence="5">POK9 protein</fullName>
    </submittedName>
</protein>
<keyword evidence="6" id="KW-1185">Reference proteome</keyword>
<proteinExistence type="predicted"/>
<reference evidence="5 6" key="1">
    <citation type="submission" date="2019-09" db="EMBL/GenBank/DDBJ databases">
        <title>Bird 10,000 Genomes (B10K) Project - Family phase.</title>
        <authorList>
            <person name="Zhang G."/>
        </authorList>
    </citation>
    <scope>NUCLEOTIDE SEQUENCE [LARGE SCALE GENOMIC DNA]</scope>
    <source>
        <strain evidence="5">B10K-DU-005-73</strain>
        <tissue evidence="5">Liver</tissue>
    </source>
</reference>
<dbReference type="Pfam" id="PF00692">
    <property type="entry name" value="dUTPase"/>
    <property type="match status" value="1"/>
</dbReference>
<dbReference type="PANTHER" id="PTHR19422:SF123">
    <property type="entry name" value="RT1 CLASS I, LOCUS CE15"/>
    <property type="match status" value="1"/>
</dbReference>
<feature type="non-terminal residue" evidence="5">
    <location>
        <position position="1"/>
    </location>
</feature>